<dbReference type="Proteomes" id="UP001057452">
    <property type="component" value="Chromosome 18"/>
</dbReference>
<evidence type="ECO:0000313" key="1">
    <source>
        <dbReference type="EMBL" id="KAI4808462.1"/>
    </source>
</evidence>
<evidence type="ECO:0000313" key="2">
    <source>
        <dbReference type="Proteomes" id="UP001057452"/>
    </source>
</evidence>
<reference evidence="1" key="1">
    <citation type="submission" date="2022-05" db="EMBL/GenBank/DDBJ databases">
        <title>Chromosome-level genome of Chaenocephalus aceratus.</title>
        <authorList>
            <person name="Park H."/>
        </authorList>
    </citation>
    <scope>NUCLEOTIDE SEQUENCE</scope>
    <source>
        <strain evidence="1">KU_202001</strain>
    </source>
</reference>
<gene>
    <name evidence="1" type="ORF">KUCAC02_000521</name>
</gene>
<sequence>MNAFTRKTPVASQNNPSLSPLPPHVSCSRPYLPPSASFPAAGLWEREFSEGGKDLRAFLGKKYTKEMMMHRAGLYRYHEDVQVGSGGAPMWGQGQHGAPRALPCGGSGEVGEAPDPRAADQSAARGQHHQHAQSEGSSDTWSVSQRVVASHSSAQSHAHTHTCSHPAPGEACHQTVLGWTEAWDQKGKGKLHLGGVLHWASLELTPQAGKGGSDVDENVEKPKLSFIFFVRDNTTGALLLMGALDQAEGDMMNCNTHKPLFFSLSLFRSVPDTLLLKD</sequence>
<keyword evidence="2" id="KW-1185">Reference proteome</keyword>
<name>A0ACB9W7M1_CHAAC</name>
<accession>A0ACB9W7M1</accession>
<organism evidence="1 2">
    <name type="scientific">Chaenocephalus aceratus</name>
    <name type="common">Blackfin icefish</name>
    <name type="synonym">Chaenichthys aceratus</name>
    <dbReference type="NCBI Taxonomy" id="36190"/>
    <lineage>
        <taxon>Eukaryota</taxon>
        <taxon>Metazoa</taxon>
        <taxon>Chordata</taxon>
        <taxon>Craniata</taxon>
        <taxon>Vertebrata</taxon>
        <taxon>Euteleostomi</taxon>
        <taxon>Actinopterygii</taxon>
        <taxon>Neopterygii</taxon>
        <taxon>Teleostei</taxon>
        <taxon>Neoteleostei</taxon>
        <taxon>Acanthomorphata</taxon>
        <taxon>Eupercaria</taxon>
        <taxon>Perciformes</taxon>
        <taxon>Notothenioidei</taxon>
        <taxon>Channichthyidae</taxon>
        <taxon>Chaenocephalus</taxon>
    </lineage>
</organism>
<proteinExistence type="predicted"/>
<protein>
    <submittedName>
        <fullName evidence="1">Uncharacterized protein</fullName>
    </submittedName>
</protein>
<dbReference type="EMBL" id="CM043802">
    <property type="protein sequence ID" value="KAI4808462.1"/>
    <property type="molecule type" value="Genomic_DNA"/>
</dbReference>
<comment type="caution">
    <text evidence="1">The sequence shown here is derived from an EMBL/GenBank/DDBJ whole genome shotgun (WGS) entry which is preliminary data.</text>
</comment>